<dbReference type="EMBL" id="CP021780">
    <property type="protein sequence ID" value="ASA25256.1"/>
    <property type="molecule type" value="Genomic_DNA"/>
</dbReference>
<organism evidence="3 4">
    <name type="scientific">Paenibacillus donghaensis</name>
    <dbReference type="NCBI Taxonomy" id="414771"/>
    <lineage>
        <taxon>Bacteria</taxon>
        <taxon>Bacillati</taxon>
        <taxon>Bacillota</taxon>
        <taxon>Bacilli</taxon>
        <taxon>Bacillales</taxon>
        <taxon>Paenibacillaceae</taxon>
        <taxon>Paenibacillus</taxon>
    </lineage>
</organism>
<dbReference type="Gene3D" id="3.90.550.10">
    <property type="entry name" value="Spore Coat Polysaccharide Biosynthesis Protein SpsA, Chain A"/>
    <property type="match status" value="1"/>
</dbReference>
<dbReference type="InterPro" id="IPR011051">
    <property type="entry name" value="RmlC_Cupin_sf"/>
</dbReference>
<dbReference type="PANTHER" id="PTHR46390:SF1">
    <property type="entry name" value="MANNOSE-1-PHOSPHATE GUANYLYLTRANSFERASE"/>
    <property type="match status" value="1"/>
</dbReference>
<keyword evidence="4" id="KW-1185">Reference proteome</keyword>
<dbReference type="InterPro" id="IPR014710">
    <property type="entry name" value="RmlC-like_jellyroll"/>
</dbReference>
<sequence>MSGRLRRKERMSMQVVLLSGGSGKRLWPLSNEVRSKAFLKLLPREDGGLESMIERVCRELDKVGLLASSCIVTHQTQVEITRKMIGEPIPLLAEPHKKGTFTAVALAAAYLHSVHKADPCEIVAVLPVDSFTEPAFFQQLALFPALLAQSQAEIALLGAVPQHPSTQFGYIVPEEARGSAAFLKVARFAEKPDEAVAAELIACGAMWNCGVFACRLEFLLRCMEQRGLPEGYTELLERYPQLEERSFDREVLEVTGSKIVIPYNGHWEDIGSWDALAPHLAGSVMGEGKISEDSAGTYLVNELGCPVHVIGAPGLIVAAGPDGILVAGKAEAKRIKEQRSGLKAKPMIAERRWGHTRILDYSHTAEGAEQTTSRVTLLPGRHTSRHLHRGTVELWSVLSGRGEYQLGDAVHPLVAGTTVRVPVGLPHALRAVTQLELVVVEISDPAAAEGEDIVRLAHGWVDV</sequence>
<evidence type="ECO:0000259" key="1">
    <source>
        <dbReference type="Pfam" id="PF00483"/>
    </source>
</evidence>
<proteinExistence type="predicted"/>
<dbReference type="KEGG" id="pdh:B9T62_33710"/>
<gene>
    <name evidence="3" type="ORF">B9T62_33710</name>
</gene>
<reference evidence="3 4" key="1">
    <citation type="submission" date="2017-06" db="EMBL/GenBank/DDBJ databases">
        <title>Complete genome sequence of Paenibacillus donghaensis KCTC 13049T isolated from East Sea sediment, South Korea.</title>
        <authorList>
            <person name="Jung B.K."/>
            <person name="Hong S.-J."/>
            <person name="Shin J.-H."/>
        </authorList>
    </citation>
    <scope>NUCLEOTIDE SEQUENCE [LARGE SCALE GENOMIC DNA]</scope>
    <source>
        <strain evidence="3 4">KCTC 13049</strain>
    </source>
</reference>
<dbReference type="SUPFAM" id="SSF51182">
    <property type="entry name" value="RmlC-like cupins"/>
    <property type="match status" value="1"/>
</dbReference>
<accession>A0A2Z2KEQ5</accession>
<dbReference type="InterPro" id="IPR005835">
    <property type="entry name" value="NTP_transferase_dom"/>
</dbReference>
<dbReference type="PANTHER" id="PTHR46390">
    <property type="entry name" value="MANNOSE-1-PHOSPHATE GUANYLYLTRANSFERASE"/>
    <property type="match status" value="1"/>
</dbReference>
<feature type="domain" description="Cupin type-2" evidence="2">
    <location>
        <begin position="374"/>
        <end position="441"/>
    </location>
</feature>
<dbReference type="GO" id="GO:0009298">
    <property type="term" value="P:GDP-mannose biosynthetic process"/>
    <property type="evidence" value="ECO:0007669"/>
    <property type="project" value="TreeGrafter"/>
</dbReference>
<dbReference type="InterPro" id="IPR051161">
    <property type="entry name" value="Mannose-6P_isomerase_type2"/>
</dbReference>
<dbReference type="OrthoDB" id="9806359at2"/>
<dbReference type="SUPFAM" id="SSF53448">
    <property type="entry name" value="Nucleotide-diphospho-sugar transferases"/>
    <property type="match status" value="1"/>
</dbReference>
<evidence type="ECO:0000313" key="3">
    <source>
        <dbReference type="EMBL" id="ASA25256.1"/>
    </source>
</evidence>
<evidence type="ECO:0000259" key="2">
    <source>
        <dbReference type="Pfam" id="PF07883"/>
    </source>
</evidence>
<dbReference type="Proteomes" id="UP000249890">
    <property type="component" value="Chromosome"/>
</dbReference>
<dbReference type="AlphaFoldDB" id="A0A2Z2KEQ5"/>
<protein>
    <recommendedName>
        <fullName evidence="5">Mannose-1-phosphate guanylyltransferase</fullName>
    </recommendedName>
</protein>
<dbReference type="Pfam" id="PF07883">
    <property type="entry name" value="Cupin_2"/>
    <property type="match status" value="1"/>
</dbReference>
<dbReference type="InterPro" id="IPR013096">
    <property type="entry name" value="Cupin_2"/>
</dbReference>
<dbReference type="Gene3D" id="2.60.120.10">
    <property type="entry name" value="Jelly Rolls"/>
    <property type="match status" value="1"/>
</dbReference>
<name>A0A2Z2KEQ5_9BACL</name>
<evidence type="ECO:0000313" key="4">
    <source>
        <dbReference type="Proteomes" id="UP000249890"/>
    </source>
</evidence>
<dbReference type="GO" id="GO:0004475">
    <property type="term" value="F:mannose-1-phosphate guanylyltransferase (GTP) activity"/>
    <property type="evidence" value="ECO:0007669"/>
    <property type="project" value="TreeGrafter"/>
</dbReference>
<evidence type="ECO:0008006" key="5">
    <source>
        <dbReference type="Google" id="ProtNLM"/>
    </source>
</evidence>
<dbReference type="Pfam" id="PF00483">
    <property type="entry name" value="NTP_transferase"/>
    <property type="match status" value="1"/>
</dbReference>
<feature type="domain" description="Nucleotidyl transferase" evidence="1">
    <location>
        <begin position="15"/>
        <end position="276"/>
    </location>
</feature>
<dbReference type="InterPro" id="IPR029044">
    <property type="entry name" value="Nucleotide-diphossugar_trans"/>
</dbReference>